<name>A0AA40KPQ1_9HYME</name>
<keyword evidence="2" id="KW-1185">Reference proteome</keyword>
<dbReference type="AlphaFoldDB" id="A0AA40KPQ1"/>
<reference evidence="1" key="1">
    <citation type="submission" date="2021-10" db="EMBL/GenBank/DDBJ databases">
        <title>Melipona bicolor Genome sequencing and assembly.</title>
        <authorList>
            <person name="Araujo N.S."/>
            <person name="Arias M.C."/>
        </authorList>
    </citation>
    <scope>NUCLEOTIDE SEQUENCE</scope>
    <source>
        <strain evidence="1">USP_2M_L1-L4_2017</strain>
        <tissue evidence="1">Whole body</tissue>
    </source>
</reference>
<comment type="caution">
    <text evidence="1">The sequence shown here is derived from an EMBL/GenBank/DDBJ whole genome shotgun (WGS) entry which is preliminary data.</text>
</comment>
<organism evidence="1 2">
    <name type="scientific">Melipona bicolor</name>
    <dbReference type="NCBI Taxonomy" id="60889"/>
    <lineage>
        <taxon>Eukaryota</taxon>
        <taxon>Metazoa</taxon>
        <taxon>Ecdysozoa</taxon>
        <taxon>Arthropoda</taxon>
        <taxon>Hexapoda</taxon>
        <taxon>Insecta</taxon>
        <taxon>Pterygota</taxon>
        <taxon>Neoptera</taxon>
        <taxon>Endopterygota</taxon>
        <taxon>Hymenoptera</taxon>
        <taxon>Apocrita</taxon>
        <taxon>Aculeata</taxon>
        <taxon>Apoidea</taxon>
        <taxon>Anthophila</taxon>
        <taxon>Apidae</taxon>
        <taxon>Melipona</taxon>
    </lineage>
</organism>
<gene>
    <name evidence="1" type="ORF">K0M31_003578</name>
</gene>
<accession>A0AA40KPQ1</accession>
<proteinExistence type="predicted"/>
<evidence type="ECO:0000313" key="1">
    <source>
        <dbReference type="EMBL" id="KAK1128093.1"/>
    </source>
</evidence>
<sequence>LEKQITSLRAMTFREKELTRSSIRSQTFANVEILFDVGRFFVRSTAAPFNIINDGNEVNRISRPIMT</sequence>
<dbReference type="Proteomes" id="UP001177670">
    <property type="component" value="Unassembled WGS sequence"/>
</dbReference>
<feature type="non-terminal residue" evidence="1">
    <location>
        <position position="1"/>
    </location>
</feature>
<evidence type="ECO:0000313" key="2">
    <source>
        <dbReference type="Proteomes" id="UP001177670"/>
    </source>
</evidence>
<protein>
    <submittedName>
        <fullName evidence="1">Uncharacterized protein</fullName>
    </submittedName>
</protein>
<dbReference type="EMBL" id="JAHYIQ010000011">
    <property type="protein sequence ID" value="KAK1128093.1"/>
    <property type="molecule type" value="Genomic_DNA"/>
</dbReference>